<dbReference type="PANTHER" id="PTHR24198:SF165">
    <property type="entry name" value="ANKYRIN REPEAT-CONTAINING PROTEIN-RELATED"/>
    <property type="match status" value="1"/>
</dbReference>
<dbReference type="Gene3D" id="1.25.40.20">
    <property type="entry name" value="Ankyrin repeat-containing domain"/>
    <property type="match status" value="4"/>
</dbReference>
<evidence type="ECO:0000256" key="3">
    <source>
        <dbReference type="PROSITE-ProRule" id="PRU00023"/>
    </source>
</evidence>
<reference evidence="6" key="1">
    <citation type="submission" date="2011-02" db="EMBL/GenBank/DDBJ databases">
        <title>The Genome Sequence of Capsaspora owczarzaki ATCC 30864.</title>
        <authorList>
            <person name="Russ C."/>
            <person name="Cuomo C."/>
            <person name="Burger G."/>
            <person name="Gray M.W."/>
            <person name="Holland P.W.H."/>
            <person name="King N."/>
            <person name="Lang F.B.F."/>
            <person name="Roger A.J."/>
            <person name="Ruiz-Trillo I."/>
            <person name="Young S.K."/>
            <person name="Zeng Q."/>
            <person name="Gargeya S."/>
            <person name="Alvarado L."/>
            <person name="Berlin A."/>
            <person name="Chapman S.B."/>
            <person name="Chen Z."/>
            <person name="Freedman E."/>
            <person name="Gellesch M."/>
            <person name="Goldberg J."/>
            <person name="Griggs A."/>
            <person name="Gujja S."/>
            <person name="Heilman E."/>
            <person name="Heiman D."/>
            <person name="Howarth C."/>
            <person name="Mehta T."/>
            <person name="Neiman D."/>
            <person name="Pearson M."/>
            <person name="Roberts A."/>
            <person name="Saif S."/>
            <person name="Shea T."/>
            <person name="Shenoy N."/>
            <person name="Sisk P."/>
            <person name="Stolte C."/>
            <person name="Sykes S."/>
            <person name="White J."/>
            <person name="Yandava C."/>
            <person name="Haas B."/>
            <person name="Nusbaum C."/>
            <person name="Birren B."/>
        </authorList>
    </citation>
    <scope>NUCLEOTIDE SEQUENCE</scope>
    <source>
        <strain evidence="6">ATCC 30864</strain>
    </source>
</reference>
<evidence type="ECO:0000256" key="2">
    <source>
        <dbReference type="ARBA" id="ARBA00023043"/>
    </source>
</evidence>
<dbReference type="PhylomeDB" id="A0A0D2VZ74"/>
<protein>
    <recommendedName>
        <fullName evidence="7">Ankyrin repeat protein</fullName>
    </recommendedName>
</protein>
<evidence type="ECO:0000313" key="5">
    <source>
        <dbReference type="EMBL" id="KJE97082.1"/>
    </source>
</evidence>
<sequence>MTGQRWRDMFTIPFVSAPNLEHSLLPIHLIKLSPPTTFHFTNSTNARRFSVATMAQQIAFLDGLFANEPLVESGAPSTPQFELFDGNDGTASSLNELDWLFGDDSDEVTHNDDDDANPDDNEDADNANPDDDATPSFTHAPTVAALPNQPQPADHLQPPAKSGRSPNLDADAASSATTIPDPASPTATQLTPSSDPVEDPFGWASVEFEDMVFAESDDEESSSTAVAVPKTFKEALRSGNSEAAIEFLATGAASLKPSSSLFGACVHPLEEVAKVGSTQLLLRLIAFGCHSARAGAAPLAQAALEPIRADDRIGRREVGRFLNKVGLQSLVAWCARWGQTETVRALLRVVPFDQAVRPSTFRSRTVLQTAVVKSNLALVQVLASHSELFAHLLKIRDCEQKQPLSPLLAAVDTSNFDIVKCLVDHGADCHELCSSTTPFLAACKKGLQPMVELFIKQSGYPTIDALDPFSPRDLPHTLAIQFKHQGLIALTLKHAARLHQLEAFDALRKTALHYAVTTRDLNLVNQLLDMGVSPNVCAGPEFDAPIFLAIAQLGQPSIPAKDLKTCEQIAQALIDHPKFDGAARCKSTVETVGLVSFILMHLEAFHRRSIRDRLLARVLCHPDTNLARANATGRTAFRDIVLDAWKSAGPGTLNTADQEEEEEEGVATAVAAVSHALTLPGGIAACSIPHMVNEDLPIHAVGYYDSFTDATALALVRLLAPHTRLLHRTSSGINLLHICARQGFPKTLEFICRAAPAAELAAVIDNYGGRGLLCTPLLFAIGISSIDCVRVLLRFGANPSIPNSILDCAVRRGNAELVQFAIDWNEQQGWIFPLESALALACGHEQNMIQPEVTVARLIASSVRAFAQTADDAGAATTALELALLIQKACNTAVTARETNDSLEPDEAELINRNDSPRPFSRVLETLQACLPQEWLDPEFANLRLSSEVFGALLQHLRETFLPATPEGGSVNAEHIAVAACSDKQLDVLLFFGISNGADCIEVTPAQGLALNLRNSAELMGTIHMAVCGRPRETPDMLERVRAMVNRLLLHGASLHQVCSGSSANVLHFAVRHESAAVLKFVLSLLEHDPIGRGRLLEGRDHLDDTPFLVAAAYDSTQCLETLAELGVDVHAISSIRKMNAVCTSIGASSDASVWEWLLNRGVAVDTVVEGVCVCSSLHTLLDRNHFDSEVSRLLEHHPYLNARNRTGQTPLMATMTRSYRAISFLRHVRAHYRTAGLCYIRSLFEDDESDTPAVSTVREGVVVPLRRADCLDVNCVDGGGWTFLHHFVMSDDGEDVAKVLEYANFDVNATTQDPHCSTPLHLAAQREDTWWERTLSKWVALGFDLHARDAHGKTPAMYACKSIQSIVRFHQAGARLYDVDQNGDTLLHFMYAQKASCKDIQDAITGTYLPIGLNPHTRNKAGFNAVGSCVQFMFDVHDNNAAQMEKAHVHLKWLLSAIGCKPE</sequence>
<accession>A0A0D2VZ74</accession>
<dbReference type="OrthoDB" id="194358at2759"/>
<feature type="repeat" description="ANK" evidence="3">
    <location>
        <begin position="507"/>
        <end position="539"/>
    </location>
</feature>
<dbReference type="RefSeq" id="XP_004343427.1">
    <property type="nucleotide sequence ID" value="XM_004343377.2"/>
</dbReference>
<dbReference type="Proteomes" id="UP000008743">
    <property type="component" value="Unassembled WGS sequence"/>
</dbReference>
<evidence type="ECO:0000313" key="6">
    <source>
        <dbReference type="Proteomes" id="UP000008743"/>
    </source>
</evidence>
<gene>
    <name evidence="5" type="ORF">CAOG_007553</name>
</gene>
<keyword evidence="6" id="KW-1185">Reference proteome</keyword>
<dbReference type="SUPFAM" id="SSF48403">
    <property type="entry name" value="Ankyrin repeat"/>
    <property type="match status" value="3"/>
</dbReference>
<evidence type="ECO:0000256" key="1">
    <source>
        <dbReference type="ARBA" id="ARBA00022737"/>
    </source>
</evidence>
<evidence type="ECO:0000256" key="4">
    <source>
        <dbReference type="SAM" id="MobiDB-lite"/>
    </source>
</evidence>
<name>A0A0D2VZ74_CAPO3</name>
<dbReference type="InterPro" id="IPR002110">
    <property type="entry name" value="Ankyrin_rpt"/>
</dbReference>
<keyword evidence="2 3" id="KW-0040">ANK repeat</keyword>
<proteinExistence type="predicted"/>
<dbReference type="Pfam" id="PF00023">
    <property type="entry name" value="Ank"/>
    <property type="match status" value="2"/>
</dbReference>
<feature type="region of interest" description="Disordered" evidence="4">
    <location>
        <begin position="103"/>
        <end position="201"/>
    </location>
</feature>
<organism evidence="5 6">
    <name type="scientific">Capsaspora owczarzaki (strain ATCC 30864)</name>
    <dbReference type="NCBI Taxonomy" id="595528"/>
    <lineage>
        <taxon>Eukaryota</taxon>
        <taxon>Filasterea</taxon>
        <taxon>Capsaspora</taxon>
    </lineage>
</organism>
<dbReference type="PROSITE" id="PS50297">
    <property type="entry name" value="ANK_REP_REGION"/>
    <property type="match status" value="1"/>
</dbReference>
<dbReference type="InParanoid" id="A0A0D2VZ74"/>
<feature type="compositionally biased region" description="Polar residues" evidence="4">
    <location>
        <begin position="185"/>
        <end position="194"/>
    </location>
</feature>
<dbReference type="PANTHER" id="PTHR24198">
    <property type="entry name" value="ANKYRIN REPEAT AND PROTEIN KINASE DOMAIN-CONTAINING PROTEIN"/>
    <property type="match status" value="1"/>
</dbReference>
<dbReference type="EMBL" id="KE346373">
    <property type="protein sequence ID" value="KJE97082.1"/>
    <property type="molecule type" value="Genomic_DNA"/>
</dbReference>
<dbReference type="PROSITE" id="PS50088">
    <property type="entry name" value="ANK_REPEAT"/>
    <property type="match status" value="1"/>
</dbReference>
<feature type="compositionally biased region" description="Acidic residues" evidence="4">
    <location>
        <begin position="103"/>
        <end position="133"/>
    </location>
</feature>
<dbReference type="SMART" id="SM00248">
    <property type="entry name" value="ANK"/>
    <property type="match status" value="10"/>
</dbReference>
<dbReference type="InterPro" id="IPR036770">
    <property type="entry name" value="Ankyrin_rpt-contain_sf"/>
</dbReference>
<keyword evidence="1" id="KW-0677">Repeat</keyword>
<evidence type="ECO:0008006" key="7">
    <source>
        <dbReference type="Google" id="ProtNLM"/>
    </source>
</evidence>